<evidence type="ECO:0000256" key="1">
    <source>
        <dbReference type="SAM" id="MobiDB-lite"/>
    </source>
</evidence>
<dbReference type="Proteomes" id="UP001221142">
    <property type="component" value="Unassembled WGS sequence"/>
</dbReference>
<feature type="region of interest" description="Disordered" evidence="1">
    <location>
        <begin position="43"/>
        <end position="106"/>
    </location>
</feature>
<feature type="non-terminal residue" evidence="2">
    <location>
        <position position="143"/>
    </location>
</feature>
<evidence type="ECO:0000313" key="2">
    <source>
        <dbReference type="EMBL" id="KAJ7616573.1"/>
    </source>
</evidence>
<sequence length="143" mass="14627">MSANSNSLTVLPDGEKFDGTGFTGFETKFIAIADARGLRGYIEGTIPKPNPPAAATAPAAPTTPTTPTATAPSTSPGLSISQVSPASVSLPPEPTSIYSTSPNSDEWKHRDAMAKAMIVLNVKDPIGLGLKTDGSAAEAWSSL</sequence>
<feature type="compositionally biased region" description="Low complexity" evidence="1">
    <location>
        <begin position="53"/>
        <end position="76"/>
    </location>
</feature>
<evidence type="ECO:0000313" key="3">
    <source>
        <dbReference type="Proteomes" id="UP001221142"/>
    </source>
</evidence>
<feature type="compositionally biased region" description="Polar residues" evidence="1">
    <location>
        <begin position="77"/>
        <end position="87"/>
    </location>
</feature>
<protein>
    <submittedName>
        <fullName evidence="2">Uncharacterized protein</fullName>
    </submittedName>
</protein>
<name>A0AAD7FF16_9AGAR</name>
<gene>
    <name evidence="2" type="ORF">FB45DRAFT_709304</name>
</gene>
<organism evidence="2 3">
    <name type="scientific">Roridomyces roridus</name>
    <dbReference type="NCBI Taxonomy" id="1738132"/>
    <lineage>
        <taxon>Eukaryota</taxon>
        <taxon>Fungi</taxon>
        <taxon>Dikarya</taxon>
        <taxon>Basidiomycota</taxon>
        <taxon>Agaricomycotina</taxon>
        <taxon>Agaricomycetes</taxon>
        <taxon>Agaricomycetidae</taxon>
        <taxon>Agaricales</taxon>
        <taxon>Marasmiineae</taxon>
        <taxon>Mycenaceae</taxon>
        <taxon>Roridomyces</taxon>
    </lineage>
</organism>
<proteinExistence type="predicted"/>
<reference evidence="2" key="1">
    <citation type="submission" date="2023-03" db="EMBL/GenBank/DDBJ databases">
        <title>Massive genome expansion in bonnet fungi (Mycena s.s.) driven by repeated elements and novel gene families across ecological guilds.</title>
        <authorList>
            <consortium name="Lawrence Berkeley National Laboratory"/>
            <person name="Harder C.B."/>
            <person name="Miyauchi S."/>
            <person name="Viragh M."/>
            <person name="Kuo A."/>
            <person name="Thoen E."/>
            <person name="Andreopoulos B."/>
            <person name="Lu D."/>
            <person name="Skrede I."/>
            <person name="Drula E."/>
            <person name="Henrissat B."/>
            <person name="Morin E."/>
            <person name="Kohler A."/>
            <person name="Barry K."/>
            <person name="LaButti K."/>
            <person name="Morin E."/>
            <person name="Salamov A."/>
            <person name="Lipzen A."/>
            <person name="Mereny Z."/>
            <person name="Hegedus B."/>
            <person name="Baldrian P."/>
            <person name="Stursova M."/>
            <person name="Weitz H."/>
            <person name="Taylor A."/>
            <person name="Grigoriev I.V."/>
            <person name="Nagy L.G."/>
            <person name="Martin F."/>
            <person name="Kauserud H."/>
        </authorList>
    </citation>
    <scope>NUCLEOTIDE SEQUENCE</scope>
    <source>
        <strain evidence="2">9284</strain>
    </source>
</reference>
<accession>A0AAD7FF16</accession>
<dbReference type="EMBL" id="JARKIF010000022">
    <property type="protein sequence ID" value="KAJ7616573.1"/>
    <property type="molecule type" value="Genomic_DNA"/>
</dbReference>
<dbReference type="AlphaFoldDB" id="A0AAD7FF16"/>
<comment type="caution">
    <text evidence="2">The sequence shown here is derived from an EMBL/GenBank/DDBJ whole genome shotgun (WGS) entry which is preliminary data.</text>
</comment>
<keyword evidence="3" id="KW-1185">Reference proteome</keyword>